<dbReference type="AlphaFoldDB" id="A0A420WY87"/>
<proteinExistence type="inferred from homology"/>
<reference evidence="3 4" key="1">
    <citation type="submission" date="2018-10" db="EMBL/GenBank/DDBJ databases">
        <title>Genomic Encyclopedia of Type Strains, Phase IV (KMG-IV): sequencing the most valuable type-strain genomes for metagenomic binning, comparative biology and taxonomic classification.</title>
        <authorList>
            <person name="Goeker M."/>
        </authorList>
    </citation>
    <scope>NUCLEOTIDE SEQUENCE [LARGE SCALE GENOMIC DNA]</scope>
    <source>
        <strain evidence="3 4">DSM 23229</strain>
    </source>
</reference>
<evidence type="ECO:0000256" key="1">
    <source>
        <dbReference type="ARBA" id="ARBA00009460"/>
    </source>
</evidence>
<evidence type="ECO:0000256" key="2">
    <source>
        <dbReference type="PIRNR" id="PIRNR006221"/>
    </source>
</evidence>
<gene>
    <name evidence="3" type="ORF">C7446_1083</name>
</gene>
<dbReference type="Proteomes" id="UP000281975">
    <property type="component" value="Unassembled WGS sequence"/>
</dbReference>
<dbReference type="OrthoDB" id="5291879at2"/>
<evidence type="ECO:0000313" key="3">
    <source>
        <dbReference type="EMBL" id="RKR06146.1"/>
    </source>
</evidence>
<dbReference type="InterPro" id="IPR016477">
    <property type="entry name" value="Fructo-/Ketosamine-3-kinase"/>
</dbReference>
<comment type="similarity">
    <text evidence="1 2">Belongs to the fructosamine kinase family.</text>
</comment>
<dbReference type="Gene3D" id="1.10.510.10">
    <property type="entry name" value="Transferase(Phosphotransferase) domain 1"/>
    <property type="match status" value="1"/>
</dbReference>
<evidence type="ECO:0000313" key="4">
    <source>
        <dbReference type="Proteomes" id="UP000281975"/>
    </source>
</evidence>
<dbReference type="Gene3D" id="1.20.1270.240">
    <property type="match status" value="1"/>
</dbReference>
<comment type="caution">
    <text evidence="3">The sequence shown here is derived from an EMBL/GenBank/DDBJ whole genome shotgun (WGS) entry which is preliminary data.</text>
</comment>
<dbReference type="SUPFAM" id="SSF56112">
    <property type="entry name" value="Protein kinase-like (PK-like)"/>
    <property type="match status" value="1"/>
</dbReference>
<dbReference type="RefSeq" id="WP_121172072.1">
    <property type="nucleotide sequence ID" value="NZ_RBIN01000003.1"/>
</dbReference>
<organism evidence="3 4">
    <name type="scientific">Kushneria sinocarnis</name>
    <dbReference type="NCBI Taxonomy" id="595502"/>
    <lineage>
        <taxon>Bacteria</taxon>
        <taxon>Pseudomonadati</taxon>
        <taxon>Pseudomonadota</taxon>
        <taxon>Gammaproteobacteria</taxon>
        <taxon>Oceanospirillales</taxon>
        <taxon>Halomonadaceae</taxon>
        <taxon>Kushneria</taxon>
    </lineage>
</organism>
<dbReference type="EMBL" id="RBIN01000003">
    <property type="protein sequence ID" value="RKR06146.1"/>
    <property type="molecule type" value="Genomic_DNA"/>
</dbReference>
<keyword evidence="4" id="KW-1185">Reference proteome</keyword>
<accession>A0A420WY87</accession>
<name>A0A420WY87_9GAMM</name>
<sequence length="280" mass="30707">MAQPDPIAIIEQLDLTPTGRPQPLSGGDIGELWRVDTNQGSVVVKHATAYAIQAEADGLQALRDAGTDLIVPELLGVFDDVLVMEYLAPARGTARSATRLGEGLRQLHANTADEHGWSVDNAAGNTRQVNTRHADGRVFQRECRLLPLGRACRDQGGLDRAGFERLERLAHGLEAWLPDVPASLLHGDLWLGNVHFCERGPALIDPAVYRHYPDVDLAALELFGAPPEETFEAYWDGAAPDDWPLRRTLFQLYPLLNHLLMFGGGYRGAVERAIDQVLQG</sequence>
<dbReference type="PANTHER" id="PTHR12149:SF8">
    <property type="entry name" value="PROTEIN-RIBULOSAMINE 3-KINASE"/>
    <property type="match status" value="1"/>
</dbReference>
<dbReference type="Gene3D" id="3.30.200.20">
    <property type="entry name" value="Phosphorylase Kinase, domain 1"/>
    <property type="match status" value="1"/>
</dbReference>
<dbReference type="PANTHER" id="PTHR12149">
    <property type="entry name" value="FRUCTOSAMINE 3 KINASE-RELATED PROTEIN"/>
    <property type="match status" value="1"/>
</dbReference>
<keyword evidence="2" id="KW-0808">Transferase</keyword>
<keyword evidence="2 3" id="KW-0418">Kinase</keyword>
<dbReference type="PIRSF" id="PIRSF006221">
    <property type="entry name" value="Ketosamine-3-kinase"/>
    <property type="match status" value="1"/>
</dbReference>
<dbReference type="InterPro" id="IPR011009">
    <property type="entry name" value="Kinase-like_dom_sf"/>
</dbReference>
<dbReference type="Pfam" id="PF03881">
    <property type="entry name" value="Fructosamin_kin"/>
    <property type="match status" value="1"/>
</dbReference>
<dbReference type="GO" id="GO:0016301">
    <property type="term" value="F:kinase activity"/>
    <property type="evidence" value="ECO:0007669"/>
    <property type="project" value="UniProtKB-UniRule"/>
</dbReference>
<protein>
    <submittedName>
        <fullName evidence="3">Fructosamine-3-kinase</fullName>
    </submittedName>
</protein>